<proteinExistence type="predicted"/>
<feature type="transmembrane region" description="Helical" evidence="1">
    <location>
        <begin position="67"/>
        <end position="85"/>
    </location>
</feature>
<reference evidence="2" key="1">
    <citation type="journal article" date="2020" name="Cell">
        <title>Large-Scale Comparative Analyses of Tick Genomes Elucidate Their Genetic Diversity and Vector Capacities.</title>
        <authorList>
            <consortium name="Tick Genome and Microbiome Consortium (TIGMIC)"/>
            <person name="Jia N."/>
            <person name="Wang J."/>
            <person name="Shi W."/>
            <person name="Du L."/>
            <person name="Sun Y."/>
            <person name="Zhan W."/>
            <person name="Jiang J.F."/>
            <person name="Wang Q."/>
            <person name="Zhang B."/>
            <person name="Ji P."/>
            <person name="Bell-Sakyi L."/>
            <person name="Cui X.M."/>
            <person name="Yuan T.T."/>
            <person name="Jiang B.G."/>
            <person name="Yang W.F."/>
            <person name="Lam T.T."/>
            <person name="Chang Q.C."/>
            <person name="Ding S.J."/>
            <person name="Wang X.J."/>
            <person name="Zhu J.G."/>
            <person name="Ruan X.D."/>
            <person name="Zhao L."/>
            <person name="Wei J.T."/>
            <person name="Ye R.Z."/>
            <person name="Que T.C."/>
            <person name="Du C.H."/>
            <person name="Zhou Y.H."/>
            <person name="Cheng J.X."/>
            <person name="Dai P.F."/>
            <person name="Guo W.B."/>
            <person name="Han X.H."/>
            <person name="Huang E.J."/>
            <person name="Li L.F."/>
            <person name="Wei W."/>
            <person name="Gao Y.C."/>
            <person name="Liu J.Z."/>
            <person name="Shao H.Z."/>
            <person name="Wang X."/>
            <person name="Wang C.C."/>
            <person name="Yang T.C."/>
            <person name="Huo Q.B."/>
            <person name="Li W."/>
            <person name="Chen H.Y."/>
            <person name="Chen S.E."/>
            <person name="Zhou L.G."/>
            <person name="Ni X.B."/>
            <person name="Tian J.H."/>
            <person name="Sheng Y."/>
            <person name="Liu T."/>
            <person name="Pan Y.S."/>
            <person name="Xia L.Y."/>
            <person name="Li J."/>
            <person name="Zhao F."/>
            <person name="Cao W.C."/>
        </authorList>
    </citation>
    <scope>NUCLEOTIDE SEQUENCE</scope>
    <source>
        <strain evidence="2">Rsan-2018</strain>
    </source>
</reference>
<accession>A0A9D4YQL5</accession>
<organism evidence="2 3">
    <name type="scientific">Rhipicephalus sanguineus</name>
    <name type="common">Brown dog tick</name>
    <name type="synonym">Ixodes sanguineus</name>
    <dbReference type="NCBI Taxonomy" id="34632"/>
    <lineage>
        <taxon>Eukaryota</taxon>
        <taxon>Metazoa</taxon>
        <taxon>Ecdysozoa</taxon>
        <taxon>Arthropoda</taxon>
        <taxon>Chelicerata</taxon>
        <taxon>Arachnida</taxon>
        <taxon>Acari</taxon>
        <taxon>Parasitiformes</taxon>
        <taxon>Ixodida</taxon>
        <taxon>Ixodoidea</taxon>
        <taxon>Ixodidae</taxon>
        <taxon>Rhipicephalinae</taxon>
        <taxon>Rhipicephalus</taxon>
        <taxon>Rhipicephalus</taxon>
    </lineage>
</organism>
<keyword evidence="1" id="KW-1133">Transmembrane helix</keyword>
<evidence type="ECO:0000256" key="1">
    <source>
        <dbReference type="SAM" id="Phobius"/>
    </source>
</evidence>
<sequence length="165" mass="18044">MNRGRAFFARQLTATEPGRFFAYFQMPCFMASEKSETTLSAWTVLGAGALTTLAVMGTYLTVAVHPAFLPLLILPLFGLCHVLVYPKEAKRGFIGPPVIRYAMPEEFRCTVLVAKPQPDYKSIPVEKNMRPQPAAVPVRPSTNCAAYCAPIVPAFQAPPPVIAVM</sequence>
<reference evidence="2" key="2">
    <citation type="submission" date="2021-09" db="EMBL/GenBank/DDBJ databases">
        <authorList>
            <person name="Jia N."/>
            <person name="Wang J."/>
            <person name="Shi W."/>
            <person name="Du L."/>
            <person name="Sun Y."/>
            <person name="Zhan W."/>
            <person name="Jiang J."/>
            <person name="Wang Q."/>
            <person name="Zhang B."/>
            <person name="Ji P."/>
            <person name="Sakyi L.B."/>
            <person name="Cui X."/>
            <person name="Yuan T."/>
            <person name="Jiang B."/>
            <person name="Yang W."/>
            <person name="Lam T.T.-Y."/>
            <person name="Chang Q."/>
            <person name="Ding S."/>
            <person name="Wang X."/>
            <person name="Zhu J."/>
            <person name="Ruan X."/>
            <person name="Zhao L."/>
            <person name="Wei J."/>
            <person name="Que T."/>
            <person name="Du C."/>
            <person name="Cheng J."/>
            <person name="Dai P."/>
            <person name="Han X."/>
            <person name="Huang E."/>
            <person name="Gao Y."/>
            <person name="Liu J."/>
            <person name="Shao H."/>
            <person name="Ye R."/>
            <person name="Li L."/>
            <person name="Wei W."/>
            <person name="Wang X."/>
            <person name="Wang C."/>
            <person name="Huo Q."/>
            <person name="Li W."/>
            <person name="Guo W."/>
            <person name="Chen H."/>
            <person name="Chen S."/>
            <person name="Zhou L."/>
            <person name="Zhou L."/>
            <person name="Ni X."/>
            <person name="Tian J."/>
            <person name="Zhou Y."/>
            <person name="Sheng Y."/>
            <person name="Liu T."/>
            <person name="Pan Y."/>
            <person name="Xia L."/>
            <person name="Li J."/>
            <person name="Zhao F."/>
            <person name="Cao W."/>
        </authorList>
    </citation>
    <scope>NUCLEOTIDE SEQUENCE</scope>
    <source>
        <strain evidence="2">Rsan-2018</strain>
        <tissue evidence="2">Larvae</tissue>
    </source>
</reference>
<dbReference type="EMBL" id="JABSTV010001245">
    <property type="protein sequence ID" value="KAH7984149.1"/>
    <property type="molecule type" value="Genomic_DNA"/>
</dbReference>
<name>A0A9D4YQL5_RHISA</name>
<dbReference type="OrthoDB" id="6489015at2759"/>
<protein>
    <submittedName>
        <fullName evidence="2">Uncharacterized protein</fullName>
    </submittedName>
</protein>
<evidence type="ECO:0000313" key="3">
    <source>
        <dbReference type="Proteomes" id="UP000821837"/>
    </source>
</evidence>
<keyword evidence="1" id="KW-0472">Membrane</keyword>
<dbReference type="VEuPathDB" id="VectorBase:RSAN_028917"/>
<evidence type="ECO:0000313" key="2">
    <source>
        <dbReference type="EMBL" id="KAH7984149.1"/>
    </source>
</evidence>
<keyword evidence="3" id="KW-1185">Reference proteome</keyword>
<feature type="transmembrane region" description="Helical" evidence="1">
    <location>
        <begin position="39"/>
        <end position="61"/>
    </location>
</feature>
<comment type="caution">
    <text evidence="2">The sequence shown here is derived from an EMBL/GenBank/DDBJ whole genome shotgun (WGS) entry which is preliminary data.</text>
</comment>
<dbReference type="OMA" id="KIMVAKP"/>
<gene>
    <name evidence="2" type="ORF">HPB52_017509</name>
</gene>
<dbReference type="AlphaFoldDB" id="A0A9D4YQL5"/>
<dbReference type="Proteomes" id="UP000821837">
    <property type="component" value="Chromosome 1"/>
</dbReference>
<keyword evidence="1" id="KW-0812">Transmembrane</keyword>